<keyword evidence="1" id="KW-0812">Transmembrane</keyword>
<dbReference type="OrthoDB" id="2958007at2759"/>
<keyword evidence="4" id="KW-1185">Reference proteome</keyword>
<reference evidence="3 4" key="1">
    <citation type="submission" date="2014-04" db="EMBL/GenBank/DDBJ databases">
        <authorList>
            <consortium name="DOE Joint Genome Institute"/>
            <person name="Kuo A."/>
            <person name="Ruytinx J."/>
            <person name="Rineau F."/>
            <person name="Colpaert J."/>
            <person name="Kohler A."/>
            <person name="Nagy L.G."/>
            <person name="Floudas D."/>
            <person name="Copeland A."/>
            <person name="Barry K.W."/>
            <person name="Cichocki N."/>
            <person name="Veneault-Fourrey C."/>
            <person name="LaButti K."/>
            <person name="Lindquist E.A."/>
            <person name="Lipzen A."/>
            <person name="Lundell T."/>
            <person name="Morin E."/>
            <person name="Murat C."/>
            <person name="Sun H."/>
            <person name="Tunlid A."/>
            <person name="Henrissat B."/>
            <person name="Grigoriev I.V."/>
            <person name="Hibbett D.S."/>
            <person name="Martin F."/>
            <person name="Nordberg H.P."/>
            <person name="Cantor M.N."/>
            <person name="Hua S.X."/>
        </authorList>
    </citation>
    <scope>NUCLEOTIDE SEQUENCE [LARGE SCALE GENOMIC DNA]</scope>
    <source>
        <strain evidence="3 4">UH-Slu-Lm8-n1</strain>
    </source>
</reference>
<feature type="transmembrane region" description="Helical" evidence="1">
    <location>
        <begin position="222"/>
        <end position="247"/>
    </location>
</feature>
<dbReference type="EMBL" id="KN835288">
    <property type="protein sequence ID" value="KIK40859.1"/>
    <property type="molecule type" value="Genomic_DNA"/>
</dbReference>
<dbReference type="HOGENOM" id="CLU_035509_11_1_1"/>
<feature type="transmembrane region" description="Helical" evidence="1">
    <location>
        <begin position="182"/>
        <end position="201"/>
    </location>
</feature>
<feature type="transmembrane region" description="Helical" evidence="1">
    <location>
        <begin position="60"/>
        <end position="83"/>
    </location>
</feature>
<feature type="transmembrane region" description="Helical" evidence="1">
    <location>
        <begin position="29"/>
        <end position="48"/>
    </location>
</feature>
<protein>
    <recommendedName>
        <fullName evidence="2">DUF6533 domain-containing protein</fullName>
    </recommendedName>
</protein>
<feature type="domain" description="DUF6533" evidence="2">
    <location>
        <begin position="29"/>
        <end position="74"/>
    </location>
</feature>
<evidence type="ECO:0000259" key="2">
    <source>
        <dbReference type="Pfam" id="PF20151"/>
    </source>
</evidence>
<dbReference type="InParanoid" id="A0A0D0AS12"/>
<evidence type="ECO:0000313" key="3">
    <source>
        <dbReference type="EMBL" id="KIK40859.1"/>
    </source>
</evidence>
<dbReference type="Proteomes" id="UP000054485">
    <property type="component" value="Unassembled WGS sequence"/>
</dbReference>
<dbReference type="Pfam" id="PF20151">
    <property type="entry name" value="DUF6533"/>
    <property type="match status" value="1"/>
</dbReference>
<keyword evidence="1" id="KW-1133">Transmembrane helix</keyword>
<dbReference type="AlphaFoldDB" id="A0A0D0AS12"/>
<gene>
    <name evidence="3" type="ORF">CY34DRAFT_243869</name>
</gene>
<feature type="transmembrane region" description="Helical" evidence="1">
    <location>
        <begin position="103"/>
        <end position="122"/>
    </location>
</feature>
<evidence type="ECO:0000313" key="4">
    <source>
        <dbReference type="Proteomes" id="UP000054485"/>
    </source>
</evidence>
<evidence type="ECO:0000256" key="1">
    <source>
        <dbReference type="SAM" id="Phobius"/>
    </source>
</evidence>
<accession>A0A0D0AS12</accession>
<proteinExistence type="predicted"/>
<feature type="transmembrane region" description="Helical" evidence="1">
    <location>
        <begin position="129"/>
        <end position="147"/>
    </location>
</feature>
<dbReference type="InterPro" id="IPR045340">
    <property type="entry name" value="DUF6533"/>
</dbReference>
<keyword evidence="1" id="KW-0472">Membrane</keyword>
<name>A0A0D0AS12_9AGAM</name>
<dbReference type="STRING" id="930992.A0A0D0AS12"/>
<organism evidence="3 4">
    <name type="scientific">Suillus luteus UH-Slu-Lm8-n1</name>
    <dbReference type="NCBI Taxonomy" id="930992"/>
    <lineage>
        <taxon>Eukaryota</taxon>
        <taxon>Fungi</taxon>
        <taxon>Dikarya</taxon>
        <taxon>Basidiomycota</taxon>
        <taxon>Agaricomycotina</taxon>
        <taxon>Agaricomycetes</taxon>
        <taxon>Agaricomycetidae</taxon>
        <taxon>Boletales</taxon>
        <taxon>Suillineae</taxon>
        <taxon>Suillaceae</taxon>
        <taxon>Suillus</taxon>
    </lineage>
</organism>
<reference evidence="4" key="2">
    <citation type="submission" date="2015-01" db="EMBL/GenBank/DDBJ databases">
        <title>Evolutionary Origins and Diversification of the Mycorrhizal Mutualists.</title>
        <authorList>
            <consortium name="DOE Joint Genome Institute"/>
            <consortium name="Mycorrhizal Genomics Consortium"/>
            <person name="Kohler A."/>
            <person name="Kuo A."/>
            <person name="Nagy L.G."/>
            <person name="Floudas D."/>
            <person name="Copeland A."/>
            <person name="Barry K.W."/>
            <person name="Cichocki N."/>
            <person name="Veneault-Fourrey C."/>
            <person name="LaButti K."/>
            <person name="Lindquist E.A."/>
            <person name="Lipzen A."/>
            <person name="Lundell T."/>
            <person name="Morin E."/>
            <person name="Murat C."/>
            <person name="Riley R."/>
            <person name="Ohm R."/>
            <person name="Sun H."/>
            <person name="Tunlid A."/>
            <person name="Henrissat B."/>
            <person name="Grigoriev I.V."/>
            <person name="Hibbett D.S."/>
            <person name="Martin F."/>
        </authorList>
    </citation>
    <scope>NUCLEOTIDE SEQUENCE [LARGE SCALE GENOMIC DNA]</scope>
    <source>
        <strain evidence="4">UH-Slu-Lm8-n1</strain>
    </source>
</reference>
<sequence length="300" mass="33975">MRSIDLLSTNLMDHPIALYVDAGLQASKYFNVGMFAVLIFDYFITLEAESQWVWHRKWTFVRFIFTVSRYLPFFGIGMTFVGALRTQYYPGESCVRFGQASNVLHIICILAAEGLLITRIYASWKSKRLLTFLLVFPVICFVVSYIISDTPLVFNSTNTTPINIPDPGNCLFLGGRNNVFEYAALLLYELVLLCLMLYIRFSKYNNATGPLQKTFFNDSVKYMMCIMIMSSFSIILTMAPPITWVSITDSPQVVIHSVLASRILFNLRASEGRSRIHTTIADVSEIQFGGGQLSTVVFDV</sequence>